<name>A0AAX2RQI4_BURCE</name>
<dbReference type="RefSeq" id="WP_134256231.1">
    <property type="nucleotide sequence ID" value="NZ_SNSG01000013.1"/>
</dbReference>
<dbReference type="AlphaFoldDB" id="A0AAX2RQI4"/>
<reference evidence="1 2" key="1">
    <citation type="submission" date="2019-03" db="EMBL/GenBank/DDBJ databases">
        <title>Burkholderia cepacia outbreak.</title>
        <authorList>
            <person name="Farzana R."/>
            <person name="Walsh T.R."/>
        </authorList>
    </citation>
    <scope>NUCLEOTIDE SEQUENCE [LARGE SCALE GENOMIC DNA]</scope>
    <source>
        <strain evidence="2">d13</strain>
    </source>
</reference>
<organism evidence="1 2">
    <name type="scientific">Burkholderia cepacia</name>
    <name type="common">Pseudomonas cepacia</name>
    <dbReference type="NCBI Taxonomy" id="292"/>
    <lineage>
        <taxon>Bacteria</taxon>
        <taxon>Pseudomonadati</taxon>
        <taxon>Pseudomonadota</taxon>
        <taxon>Betaproteobacteria</taxon>
        <taxon>Burkholderiales</taxon>
        <taxon>Burkholderiaceae</taxon>
        <taxon>Burkholderia</taxon>
        <taxon>Burkholderia cepacia complex</taxon>
    </lineage>
</organism>
<evidence type="ECO:0000313" key="1">
    <source>
        <dbReference type="EMBL" id="TEU47517.1"/>
    </source>
</evidence>
<sequence length="219" mass="23713">MDATIKLLQQLKVPAIEGSPLQAIAFQLVTNLVANDWKSGIEGEASDYASLCAGGISQEDVEAIGSLVARHRVVKSDDEVRQEIAILLMRENAFLARQATRLKGAALAESEEEWIYRLSDKATDVARAFAENIDVQSHQLRLTAVAGRLTAAFAVLSASIESSCNRSWPPEWQSAASEFDRSMRLLDAVVDRQAGRLMDQLNGIGRSRGAPDASSVAAM</sequence>
<protein>
    <submittedName>
        <fullName evidence="1">Uncharacterized protein</fullName>
    </submittedName>
</protein>
<accession>A0AAX2RQI4</accession>
<evidence type="ECO:0000313" key="2">
    <source>
        <dbReference type="Proteomes" id="UP000298234"/>
    </source>
</evidence>
<dbReference type="Proteomes" id="UP000298234">
    <property type="component" value="Unassembled WGS sequence"/>
</dbReference>
<proteinExistence type="predicted"/>
<gene>
    <name evidence="1" type="ORF">E3D37_16055</name>
</gene>
<comment type="caution">
    <text evidence="1">The sequence shown here is derived from an EMBL/GenBank/DDBJ whole genome shotgun (WGS) entry which is preliminary data.</text>
</comment>
<dbReference type="EMBL" id="SNSQ01000016">
    <property type="protein sequence ID" value="TEU47517.1"/>
    <property type="molecule type" value="Genomic_DNA"/>
</dbReference>